<evidence type="ECO:0000313" key="2">
    <source>
        <dbReference type="EMBL" id="GAA4006850.1"/>
    </source>
</evidence>
<protein>
    <submittedName>
        <fullName evidence="2">Uncharacterized protein</fullName>
    </submittedName>
</protein>
<reference evidence="3" key="1">
    <citation type="journal article" date="2019" name="Int. J. Syst. Evol. Microbiol.">
        <title>The Global Catalogue of Microorganisms (GCM) 10K type strain sequencing project: providing services to taxonomists for standard genome sequencing and annotation.</title>
        <authorList>
            <consortium name="The Broad Institute Genomics Platform"/>
            <consortium name="The Broad Institute Genome Sequencing Center for Infectious Disease"/>
            <person name="Wu L."/>
            <person name="Ma J."/>
        </authorList>
    </citation>
    <scope>NUCLEOTIDE SEQUENCE [LARGE SCALE GENOMIC DNA]</scope>
    <source>
        <strain evidence="3">JCM 16924</strain>
    </source>
</reference>
<proteinExistence type="predicted"/>
<organism evidence="2 3">
    <name type="scientific">Streptomyces plumbiresistens</name>
    <dbReference type="NCBI Taxonomy" id="511811"/>
    <lineage>
        <taxon>Bacteria</taxon>
        <taxon>Bacillati</taxon>
        <taxon>Actinomycetota</taxon>
        <taxon>Actinomycetes</taxon>
        <taxon>Kitasatosporales</taxon>
        <taxon>Streptomycetaceae</taxon>
        <taxon>Streptomyces</taxon>
    </lineage>
</organism>
<keyword evidence="3" id="KW-1185">Reference proteome</keyword>
<gene>
    <name evidence="2" type="ORF">GCM10022232_53470</name>
</gene>
<dbReference type="Proteomes" id="UP001500456">
    <property type="component" value="Unassembled WGS sequence"/>
</dbReference>
<evidence type="ECO:0000256" key="1">
    <source>
        <dbReference type="SAM" id="MobiDB-lite"/>
    </source>
</evidence>
<feature type="region of interest" description="Disordered" evidence="1">
    <location>
        <begin position="117"/>
        <end position="142"/>
    </location>
</feature>
<dbReference type="EMBL" id="BAAAZX010000016">
    <property type="protein sequence ID" value="GAA4006850.1"/>
    <property type="molecule type" value="Genomic_DNA"/>
</dbReference>
<evidence type="ECO:0000313" key="3">
    <source>
        <dbReference type="Proteomes" id="UP001500456"/>
    </source>
</evidence>
<accession>A0ABP7S5J4</accession>
<feature type="compositionally biased region" description="Low complexity" evidence="1">
    <location>
        <begin position="132"/>
        <end position="142"/>
    </location>
</feature>
<comment type="caution">
    <text evidence="2">The sequence shown here is derived from an EMBL/GenBank/DDBJ whole genome shotgun (WGS) entry which is preliminary data.</text>
</comment>
<dbReference type="RefSeq" id="WP_345566719.1">
    <property type="nucleotide sequence ID" value="NZ_BAAAZX010000016.1"/>
</dbReference>
<name>A0ABP7S5J4_9ACTN</name>
<sequence>MDIDTSQPWGVAIDYAGRATVVEDGHTIHVNVSDASLSSIIAPDPLTGRHASVTVTAQFSETDGSGAVLRGGGRVTVQPTGTDPVVPDQTAVQRAVAAALVDFRANTEKYAALCATWTSPSTPDPDTDTDTATETGTGTATT</sequence>